<dbReference type="Gene3D" id="3.30.710.10">
    <property type="entry name" value="Potassium Channel Kv1.1, Chain A"/>
    <property type="match status" value="1"/>
</dbReference>
<feature type="domain" description="BTB" evidence="1">
    <location>
        <begin position="74"/>
        <end position="112"/>
    </location>
</feature>
<evidence type="ECO:0000259" key="1">
    <source>
        <dbReference type="PROSITE" id="PS50097"/>
    </source>
</evidence>
<accession>A0A9Q0LKJ3</accession>
<dbReference type="InterPro" id="IPR051481">
    <property type="entry name" value="BTB-POZ/Galectin-3-binding"/>
</dbReference>
<dbReference type="Pfam" id="PF07707">
    <property type="entry name" value="BACK"/>
    <property type="match status" value="1"/>
</dbReference>
<dbReference type="PROSITE" id="PS50097">
    <property type="entry name" value="BTB"/>
    <property type="match status" value="1"/>
</dbReference>
<dbReference type="OrthoDB" id="45365at2759"/>
<dbReference type="AlphaFoldDB" id="A0A9Q0LKJ3"/>
<dbReference type="Gene3D" id="1.25.40.420">
    <property type="match status" value="1"/>
</dbReference>
<dbReference type="Proteomes" id="UP001149090">
    <property type="component" value="Unassembled WGS sequence"/>
</dbReference>
<dbReference type="CDD" id="cd18186">
    <property type="entry name" value="BTB_POZ_ZBTB_KLHL-like"/>
    <property type="match status" value="1"/>
</dbReference>
<proteinExistence type="predicted"/>
<gene>
    <name evidence="2" type="ORF">M0811_07522</name>
</gene>
<dbReference type="InterPro" id="IPR000210">
    <property type="entry name" value="BTB/POZ_dom"/>
</dbReference>
<dbReference type="InterPro" id="IPR011333">
    <property type="entry name" value="SKP1/BTB/POZ_sf"/>
</dbReference>
<name>A0A9Q0LKJ3_ANAIG</name>
<dbReference type="Pfam" id="PF00651">
    <property type="entry name" value="BTB"/>
    <property type="match status" value="1"/>
</dbReference>
<reference evidence="2" key="1">
    <citation type="submission" date="2022-10" db="EMBL/GenBank/DDBJ databases">
        <title>Novel sulphate-reducing endosymbionts in the free-living metamonad Anaeramoeba.</title>
        <authorList>
            <person name="Jerlstrom-Hultqvist J."/>
            <person name="Cepicka I."/>
            <person name="Gallot-Lavallee L."/>
            <person name="Salas-Leiva D."/>
            <person name="Curtis B.A."/>
            <person name="Zahonova K."/>
            <person name="Pipaliya S."/>
            <person name="Dacks J."/>
            <person name="Roger A.J."/>
        </authorList>
    </citation>
    <scope>NUCLEOTIDE SEQUENCE</scope>
    <source>
        <strain evidence="2">BMAN</strain>
    </source>
</reference>
<keyword evidence="3" id="KW-1185">Reference proteome</keyword>
<dbReference type="InterPro" id="IPR011705">
    <property type="entry name" value="BACK"/>
</dbReference>
<organism evidence="2 3">
    <name type="scientific">Anaeramoeba ignava</name>
    <name type="common">Anaerobic marine amoeba</name>
    <dbReference type="NCBI Taxonomy" id="1746090"/>
    <lineage>
        <taxon>Eukaryota</taxon>
        <taxon>Metamonada</taxon>
        <taxon>Anaeramoebidae</taxon>
        <taxon>Anaeramoeba</taxon>
    </lineage>
</organism>
<dbReference type="EMBL" id="JAPDFW010000066">
    <property type="protein sequence ID" value="KAJ5075171.1"/>
    <property type="molecule type" value="Genomic_DNA"/>
</dbReference>
<evidence type="ECO:0000313" key="2">
    <source>
        <dbReference type="EMBL" id="KAJ5075171.1"/>
    </source>
</evidence>
<protein>
    <submittedName>
        <fullName evidence="2">Actin-binding protein ipp</fullName>
    </submittedName>
</protein>
<evidence type="ECO:0000313" key="3">
    <source>
        <dbReference type="Proteomes" id="UP001149090"/>
    </source>
</evidence>
<dbReference type="PANTHER" id="PTHR24410">
    <property type="entry name" value="HL07962P-RELATED"/>
    <property type="match status" value="1"/>
</dbReference>
<dbReference type="PANTHER" id="PTHR24410:SF23">
    <property type="entry name" value="BTB DOMAIN-CONTAINING PROTEIN-RELATED"/>
    <property type="match status" value="1"/>
</dbReference>
<comment type="caution">
    <text evidence="2">The sequence shown here is derived from an EMBL/GenBank/DDBJ whole genome shotgun (WGS) entry which is preliminary data.</text>
</comment>
<sequence length="553" mass="65767">MIAKPNFVDLISDFRKIRKEQTNTATIKVIESKKGNKIEKETQIHKEFLIHQCPKLIPEIKEAENKKIKFTLDFTEIIENENGKETKYEPIKPEVVEQILDFIYTGEININQQNVLDVHKASILLKNEQLDFWCEDFIKESFTDGNVIEYLQIPWIQKNPLLFSTAITYLEHNLSDIIHSQDRKWKTLPKQVVDEIFDSENINITSELDLFEFAINWINYQIGENSRDFTNLLRKRPRKISDKIKQGFKKSFLKKIRFPLMPKEEIESVDTFKIFPQELIQKLKDYIDISSKIPWLEDNQKEEEEKKRDALINYFKSNADIDFQLPEKAFEVRKFSPKIKDLPKQENKEMKYDFGDLKKIFNNESFGNYQQIFSTKKDQFSIQNLRRNCEEIKGKWFMIFTTTTNDIILAFSTITDYLKSGKQDINYIPDESSFIAVLQVNGEKLTEDQLMKYGILYFDKKEDQKNDYALIYSVNYGPVFGDYDLGVSDTLLNCYCYWGFKYLPKEINQTLFGNSKFWENWRVSKDEFLKKMGLFFSKTRHRIIDFQIFTEKK</sequence>
<dbReference type="SMART" id="SM00875">
    <property type="entry name" value="BACK"/>
    <property type="match status" value="1"/>
</dbReference>
<dbReference type="SUPFAM" id="SSF54695">
    <property type="entry name" value="POZ domain"/>
    <property type="match status" value="1"/>
</dbReference>